<feature type="compositionally biased region" description="Polar residues" evidence="1">
    <location>
        <begin position="15"/>
        <end position="24"/>
    </location>
</feature>
<dbReference type="EMBL" id="JZEE01000661">
    <property type="protein sequence ID" value="KJK61691.1"/>
    <property type="molecule type" value="Genomic_DNA"/>
</dbReference>
<gene>
    <name evidence="2" type="ORF">P875_00086769</name>
</gene>
<sequence length="154" mass="16845">MSGPGDDRWRGGRTYDQNRQSGQRHSLHRTMSAHSGSRGGQNQNNWGESRDQPSTGPAQEQHVPVQGFNAAEAKGALKRNSRGTLLRCDVQTPIGSLTVLVEPKPFFYKPGGKDTNRSGPWGSKPNTMANGKDFFLELRKQITNLRQGDNVAGG</sequence>
<protein>
    <submittedName>
        <fullName evidence="2">Uncharacterized protein</fullName>
    </submittedName>
</protein>
<dbReference type="AlphaFoldDB" id="A0A0F0I3D4"/>
<evidence type="ECO:0000313" key="2">
    <source>
        <dbReference type="EMBL" id="KJK61691.1"/>
    </source>
</evidence>
<dbReference type="STRING" id="1403190.A0A0F0I3D4"/>
<proteinExistence type="predicted"/>
<organism evidence="2 3">
    <name type="scientific">Aspergillus parasiticus (strain ATCC 56775 / NRRL 5862 / SRRC 143 / SU-1)</name>
    <dbReference type="NCBI Taxonomy" id="1403190"/>
    <lineage>
        <taxon>Eukaryota</taxon>
        <taxon>Fungi</taxon>
        <taxon>Dikarya</taxon>
        <taxon>Ascomycota</taxon>
        <taxon>Pezizomycotina</taxon>
        <taxon>Eurotiomycetes</taxon>
        <taxon>Eurotiomycetidae</taxon>
        <taxon>Eurotiales</taxon>
        <taxon>Aspergillaceae</taxon>
        <taxon>Aspergillus</taxon>
        <taxon>Aspergillus subgen. Circumdati</taxon>
    </lineage>
</organism>
<evidence type="ECO:0000256" key="1">
    <source>
        <dbReference type="SAM" id="MobiDB-lite"/>
    </source>
</evidence>
<feature type="region of interest" description="Disordered" evidence="1">
    <location>
        <begin position="1"/>
        <end position="80"/>
    </location>
</feature>
<feature type="compositionally biased region" description="Basic and acidic residues" evidence="1">
    <location>
        <begin position="1"/>
        <end position="10"/>
    </location>
</feature>
<dbReference type="Proteomes" id="UP000033540">
    <property type="component" value="Unassembled WGS sequence"/>
</dbReference>
<dbReference type="OrthoDB" id="5598843at2759"/>
<comment type="caution">
    <text evidence="2">The sequence shown here is derived from an EMBL/GenBank/DDBJ whole genome shotgun (WGS) entry which is preliminary data.</text>
</comment>
<feature type="compositionally biased region" description="Polar residues" evidence="1">
    <location>
        <begin position="32"/>
        <end position="58"/>
    </location>
</feature>
<evidence type="ECO:0000313" key="3">
    <source>
        <dbReference type="Proteomes" id="UP000033540"/>
    </source>
</evidence>
<accession>A0A0F0I3D4</accession>
<reference evidence="2 3" key="1">
    <citation type="submission" date="2015-02" db="EMBL/GenBank/DDBJ databases">
        <title>Draft genome sequence of Aspergillus parasiticus SU-1.</title>
        <authorList>
            <person name="Yu J."/>
            <person name="Fedorova N."/>
            <person name="Yin Y."/>
            <person name="Losada L."/>
            <person name="Zafar N."/>
            <person name="Taujale R."/>
            <person name="Ehrlich K.C."/>
            <person name="Bhatnagar D."/>
            <person name="Cleveland T.E."/>
            <person name="Bennett J.W."/>
            <person name="Nierman W.C."/>
        </authorList>
    </citation>
    <scope>NUCLEOTIDE SEQUENCE [LARGE SCALE GENOMIC DNA]</scope>
    <source>
        <strain evidence="3">ATCC 56775 / NRRL 5862 / SRRC 143 / SU-1</strain>
    </source>
</reference>
<feature type="region of interest" description="Disordered" evidence="1">
    <location>
        <begin position="107"/>
        <end position="128"/>
    </location>
</feature>
<name>A0A0F0I3D4_ASPPU</name>